<evidence type="ECO:0000256" key="5">
    <source>
        <dbReference type="RuleBase" id="RU363107"/>
    </source>
</evidence>
<dbReference type="Pfam" id="PF03208">
    <property type="entry name" value="PRA1"/>
    <property type="match status" value="1"/>
</dbReference>
<feature type="transmembrane region" description="Helical" evidence="5">
    <location>
        <begin position="71"/>
        <end position="103"/>
    </location>
</feature>
<dbReference type="OMA" id="PWTVFFN"/>
<comment type="similarity">
    <text evidence="5">Belongs to the PRA1 family.</text>
</comment>
<keyword evidence="4 5" id="KW-0472">Membrane</keyword>
<dbReference type="GO" id="GO:0016020">
    <property type="term" value="C:membrane"/>
    <property type="evidence" value="ECO:0007669"/>
    <property type="project" value="UniProtKB-SubCell"/>
</dbReference>
<reference evidence="7" key="1">
    <citation type="journal article" date="2017" name="Nucleic Acids Res.">
        <title>Proteogenomics produces comprehensive and highly accurate protein-coding gene annotation in a complete genome assembly of Malassezia sympodialis.</title>
        <authorList>
            <person name="Zhu Y."/>
            <person name="Engstroem P.G."/>
            <person name="Tellgren-Roth C."/>
            <person name="Baudo C.D."/>
            <person name="Kennell J.C."/>
            <person name="Sun S."/>
            <person name="Billmyre R.B."/>
            <person name="Schroeder M.S."/>
            <person name="Andersson A."/>
            <person name="Holm T."/>
            <person name="Sigurgeirsson B."/>
            <person name="Wu G."/>
            <person name="Sankaranarayanan S.R."/>
            <person name="Siddharthan R."/>
            <person name="Sanyal K."/>
            <person name="Lundeberg J."/>
            <person name="Nystedt B."/>
            <person name="Boekhout T."/>
            <person name="Dawson T.L. Jr."/>
            <person name="Heitman J."/>
            <person name="Scheynius A."/>
            <person name="Lehtioe J."/>
        </authorList>
    </citation>
    <scope>NUCLEOTIDE SEQUENCE [LARGE SCALE GENOMIC DNA]</scope>
    <source>
        <strain evidence="7">ATCC 42132</strain>
    </source>
</reference>
<gene>
    <name evidence="6" type="ORF">MSYG_1103</name>
</gene>
<dbReference type="STRING" id="1230383.A0A1M8A3K1"/>
<evidence type="ECO:0000256" key="2">
    <source>
        <dbReference type="ARBA" id="ARBA00022692"/>
    </source>
</evidence>
<dbReference type="InterPro" id="IPR004895">
    <property type="entry name" value="Prenylated_rab_accept_PRA1"/>
</dbReference>
<evidence type="ECO:0000256" key="1">
    <source>
        <dbReference type="ARBA" id="ARBA00004141"/>
    </source>
</evidence>
<dbReference type="EMBL" id="LT671822">
    <property type="protein sequence ID" value="SHO76764.1"/>
    <property type="molecule type" value="Genomic_DNA"/>
</dbReference>
<keyword evidence="7" id="KW-1185">Reference proteome</keyword>
<keyword evidence="2 5" id="KW-0812">Transmembrane</keyword>
<feature type="transmembrane region" description="Helical" evidence="5">
    <location>
        <begin position="123"/>
        <end position="148"/>
    </location>
</feature>
<dbReference type="GO" id="GO:0005794">
    <property type="term" value="C:Golgi apparatus"/>
    <property type="evidence" value="ECO:0007669"/>
    <property type="project" value="TreeGrafter"/>
</dbReference>
<evidence type="ECO:0000313" key="6">
    <source>
        <dbReference type="EMBL" id="SHO76764.1"/>
    </source>
</evidence>
<accession>A0A1M8A3K1</accession>
<evidence type="ECO:0000256" key="4">
    <source>
        <dbReference type="ARBA" id="ARBA00023136"/>
    </source>
</evidence>
<proteinExistence type="inferred from homology"/>
<protein>
    <recommendedName>
        <fullName evidence="5">PRA1 family protein</fullName>
    </recommendedName>
</protein>
<evidence type="ECO:0000313" key="7">
    <source>
        <dbReference type="Proteomes" id="UP000186303"/>
    </source>
</evidence>
<sequence length="176" mass="19704">MRPRSLENMANQAKEYAMQLVERLKDFRETRLSNVRPFGEFFDYHRISVPRDTNEAIQRITYNTRHFSGNYAVVIALLSVYGLFTDLLLLVAVVVLVGGFAAINRFAPEPMQVGNHVVTQKSLYAILLAVGLVLLWFAEPFALIFWLVGSSALIILGHAAFIEPPVSSEYAGVESV</sequence>
<comment type="subcellular location">
    <subcellularLocation>
        <location evidence="1 5">Membrane</location>
        <topology evidence="1 5">Multi-pass membrane protein</topology>
    </subcellularLocation>
</comment>
<dbReference type="PANTHER" id="PTHR19317">
    <property type="entry name" value="PRENYLATED RAB ACCEPTOR 1-RELATED"/>
    <property type="match status" value="1"/>
</dbReference>
<dbReference type="Proteomes" id="UP000186303">
    <property type="component" value="Chromosome 2"/>
</dbReference>
<dbReference type="VEuPathDB" id="FungiDB:MSYG_1103"/>
<dbReference type="AlphaFoldDB" id="A0A1M8A3K1"/>
<keyword evidence="3 5" id="KW-1133">Transmembrane helix</keyword>
<dbReference type="OrthoDB" id="63113at2759"/>
<name>A0A1M8A3K1_MALS4</name>
<dbReference type="PANTHER" id="PTHR19317:SF0">
    <property type="entry name" value="PRENYLATED RAB ACCEPTOR PROTEIN 1"/>
    <property type="match status" value="1"/>
</dbReference>
<organism evidence="6 7">
    <name type="scientific">Malassezia sympodialis (strain ATCC 42132)</name>
    <name type="common">Atopic eczema-associated yeast</name>
    <dbReference type="NCBI Taxonomy" id="1230383"/>
    <lineage>
        <taxon>Eukaryota</taxon>
        <taxon>Fungi</taxon>
        <taxon>Dikarya</taxon>
        <taxon>Basidiomycota</taxon>
        <taxon>Ustilaginomycotina</taxon>
        <taxon>Malasseziomycetes</taxon>
        <taxon>Malasseziales</taxon>
        <taxon>Malasseziaceae</taxon>
        <taxon>Malassezia</taxon>
    </lineage>
</organism>
<evidence type="ECO:0000256" key="3">
    <source>
        <dbReference type="ARBA" id="ARBA00022989"/>
    </source>
</evidence>